<proteinExistence type="predicted"/>
<evidence type="ECO:0000313" key="3">
    <source>
        <dbReference type="Proteomes" id="UP000747110"/>
    </source>
</evidence>
<feature type="compositionally biased region" description="Low complexity" evidence="1">
    <location>
        <begin position="946"/>
        <end position="955"/>
    </location>
</feature>
<feature type="compositionally biased region" description="Polar residues" evidence="1">
    <location>
        <begin position="920"/>
        <end position="933"/>
    </location>
</feature>
<dbReference type="AlphaFoldDB" id="A0A8J4CPC3"/>
<feature type="region of interest" description="Disordered" evidence="1">
    <location>
        <begin position="568"/>
        <end position="606"/>
    </location>
</feature>
<feature type="compositionally biased region" description="Low complexity" evidence="1">
    <location>
        <begin position="588"/>
        <end position="603"/>
    </location>
</feature>
<evidence type="ECO:0000256" key="1">
    <source>
        <dbReference type="SAM" id="MobiDB-lite"/>
    </source>
</evidence>
<feature type="compositionally biased region" description="Gly residues" evidence="1">
    <location>
        <begin position="439"/>
        <end position="458"/>
    </location>
</feature>
<dbReference type="EMBL" id="BNCP01000031">
    <property type="protein sequence ID" value="GIL84925.1"/>
    <property type="molecule type" value="Genomic_DNA"/>
</dbReference>
<protein>
    <submittedName>
        <fullName evidence="2">Uncharacterized protein</fullName>
    </submittedName>
</protein>
<dbReference type="Proteomes" id="UP000747110">
    <property type="component" value="Unassembled WGS sequence"/>
</dbReference>
<feature type="region of interest" description="Disordered" evidence="1">
    <location>
        <begin position="423"/>
        <end position="477"/>
    </location>
</feature>
<reference evidence="2" key="1">
    <citation type="journal article" date="2021" name="Proc. Natl. Acad. Sci. U.S.A.">
        <title>Three genomes in the algal genus Volvox reveal the fate of a haploid sex-determining region after a transition to homothallism.</title>
        <authorList>
            <person name="Yamamoto K."/>
            <person name="Hamaji T."/>
            <person name="Kawai-Toyooka H."/>
            <person name="Matsuzaki R."/>
            <person name="Takahashi F."/>
            <person name="Nishimura Y."/>
            <person name="Kawachi M."/>
            <person name="Noguchi H."/>
            <person name="Minakuchi Y."/>
            <person name="Umen J.G."/>
            <person name="Toyoda A."/>
            <person name="Nozaki H."/>
        </authorList>
    </citation>
    <scope>NUCLEOTIDE SEQUENCE</scope>
    <source>
        <strain evidence="2">NIES-3786</strain>
    </source>
</reference>
<feature type="compositionally biased region" description="Low complexity" evidence="1">
    <location>
        <begin position="1003"/>
        <end position="1012"/>
    </location>
</feature>
<feature type="compositionally biased region" description="Polar residues" evidence="1">
    <location>
        <begin position="700"/>
        <end position="713"/>
    </location>
</feature>
<feature type="compositionally biased region" description="Low complexity" evidence="1">
    <location>
        <begin position="746"/>
        <end position="764"/>
    </location>
</feature>
<organism evidence="2 3">
    <name type="scientific">Volvox reticuliferus</name>
    <dbReference type="NCBI Taxonomy" id="1737510"/>
    <lineage>
        <taxon>Eukaryota</taxon>
        <taxon>Viridiplantae</taxon>
        <taxon>Chlorophyta</taxon>
        <taxon>core chlorophytes</taxon>
        <taxon>Chlorophyceae</taxon>
        <taxon>CS clade</taxon>
        <taxon>Chlamydomonadales</taxon>
        <taxon>Volvocaceae</taxon>
        <taxon>Volvox</taxon>
    </lineage>
</organism>
<feature type="compositionally biased region" description="Low complexity" evidence="1">
    <location>
        <begin position="974"/>
        <end position="983"/>
    </location>
</feature>
<dbReference type="OrthoDB" id="10437780at2759"/>
<gene>
    <name evidence="2" type="ORF">Vretifemale_13471</name>
</gene>
<evidence type="ECO:0000313" key="2">
    <source>
        <dbReference type="EMBL" id="GIL84925.1"/>
    </source>
</evidence>
<feature type="compositionally biased region" description="Low complexity" evidence="1">
    <location>
        <begin position="459"/>
        <end position="470"/>
    </location>
</feature>
<sequence length="1181" mass="121998">MPSLCGVVRQELRRYSEKLCKTLSIIDQRGPVQTIDHVAEILSEVHALFDDDFLDRLEPSKLWIPSLHEFLLVLKSAELVDRILQTYLRAKNAGLFSQVSAVSGHHHHRVKRHVWAQLAAVEIAQAAFPILWAVQAIQVEAASTPSAQCIGSRLMEHLSARPVLQAMAEATRFVKEEVWVPSLAGEDCGSSNSSPAFPYPKRESADEAAAAATKASASASGFPGDITGIATAVVTATAMVPQPLSGGRSGGVLGVLHRRLERVLSEYECSGGGAGSSSSSGGAAAAGARVLSIVAQHLSALSAGIDEEEHRNRYQQLPSERDKTPRNDHGVMTLLDRLRDSKVLTELSAAILMAPPGSPVLALTDTVADDYTATLADVQLTTCMALWDLSALLAPYGADVAELLAAPEVLQLRRTALEQVAASVPPRLLQPRGRSQNGNGSGGGGGGVGAGGSSGGGSRSASSSWIRSSRSGGGGGRVSHSSRLATAACWPLLHCNAVRRVYAARGLQLADVIHILVDAAVGAIYMSQDHGARAAILAAKQLFRSRPEAADVALRVCRALFAHASSHEQPPLHTADRGGSTSRRSPLVSSGGVSGVGSCSRTTSGGGVGGAAVACGSRMSQPQRAQLADDAASVEVALQIRMLGASSEEMQACTPAIVGVRSWVQRLASAACDGPSVGKAAAAGLNPGLMGQEIREDRSTASSLSSPDETTVYDNAHSPRYPTAGHGHGDSLASGEGSSDVQPSRSPGHPAAAACPPASPPDSSTNSTASRAGSMSAPDLSESGPNSVTESKSKTKSKERRVPSQCAGPGRSNRTLQVPETSFSPGHSPVRQSISNSLRRSIDRLKRWVSSRRSHEGFAVPVDAEAQIMLPVRMQTPMQHGDGSSGGGAGDAAVAGGGGSRGGFKAWQRSAQSFVAPYRQSPSIIDNHSNKLTSPSSPPPPPPPQQQQQQQEPQQMPRIHPITPPRAQPQRGQATLATATGAAMSGFGSPSQLQPCGSGGLGPSQALTASSPATPAAAARLASTSRQSPAVDIIARIPVIHSPCQGQAVLSCSGGHCGGAGGIGRYLATSGRTTPERHGVRSPRYPISIIDTISPAKVLVKMDPEVLPGALCGAGAAAAATAANSGTNGAGGGADGDGDGHCKLTVAPSRRSMLRSGVLAAPLRLLRRRERRVMSQEVRGS</sequence>
<name>A0A8J4CPC3_9CHLO</name>
<feature type="region of interest" description="Disordered" evidence="1">
    <location>
        <begin position="920"/>
        <end position="1012"/>
    </location>
</feature>
<accession>A0A8J4CPC3</accession>
<feature type="region of interest" description="Disordered" evidence="1">
    <location>
        <begin position="876"/>
        <end position="905"/>
    </location>
</feature>
<feature type="compositionally biased region" description="Polar residues" evidence="1">
    <location>
        <begin position="736"/>
        <end position="745"/>
    </location>
</feature>
<feature type="region of interest" description="Disordered" evidence="1">
    <location>
        <begin position="695"/>
        <end position="832"/>
    </location>
</feature>
<feature type="compositionally biased region" description="Gly residues" evidence="1">
    <location>
        <begin position="883"/>
        <end position="902"/>
    </location>
</feature>
<feature type="compositionally biased region" description="Pro residues" evidence="1">
    <location>
        <begin position="936"/>
        <end position="945"/>
    </location>
</feature>
<comment type="caution">
    <text evidence="2">The sequence shown here is derived from an EMBL/GenBank/DDBJ whole genome shotgun (WGS) entry which is preliminary data.</text>
</comment>
<feature type="compositionally biased region" description="Polar residues" evidence="1">
    <location>
        <begin position="812"/>
        <end position="832"/>
    </location>
</feature>
<keyword evidence="3" id="KW-1185">Reference proteome</keyword>